<evidence type="ECO:0000313" key="3">
    <source>
        <dbReference type="Proteomes" id="UP000594263"/>
    </source>
</evidence>
<evidence type="ECO:0008006" key="4">
    <source>
        <dbReference type="Google" id="ProtNLM"/>
    </source>
</evidence>
<sequence>MAKCARCCLYQSMRAVNLILNLCGIGMIIYSLWLEKKWNQGVKELISTSGLPRPWFIYTCLGVGIVVCLTTLAGHMVANCVTNSVLCIYLVAILSLLLIQGMVIVSIFFKMDLASEITEAIDDSHMKLRSFLIFHLIMCRWIVTMVTVVQLNVVILAVILWAVGFDSRGHGHSTEQPDFRHSFLDVSSSTIRLYLLESFRKHQHSDESNENVDQAEMMSSSQSFHFTSWLKDFFSFNFSHRPSSTSN</sequence>
<keyword evidence="1" id="KW-0472">Membrane</keyword>
<keyword evidence="1" id="KW-0812">Transmembrane</keyword>
<dbReference type="Gramene" id="Kaladp0039s0738.1.v1.1">
    <property type="protein sequence ID" value="Kaladp0039s0738.1.v1.1"/>
    <property type="gene ID" value="Kaladp0039s0738.v1.1"/>
</dbReference>
<keyword evidence="3" id="KW-1185">Reference proteome</keyword>
<organism evidence="2 3">
    <name type="scientific">Kalanchoe fedtschenkoi</name>
    <name type="common">Lavender scallops</name>
    <name type="synonym">South American air plant</name>
    <dbReference type="NCBI Taxonomy" id="63787"/>
    <lineage>
        <taxon>Eukaryota</taxon>
        <taxon>Viridiplantae</taxon>
        <taxon>Streptophyta</taxon>
        <taxon>Embryophyta</taxon>
        <taxon>Tracheophyta</taxon>
        <taxon>Spermatophyta</taxon>
        <taxon>Magnoliopsida</taxon>
        <taxon>eudicotyledons</taxon>
        <taxon>Gunneridae</taxon>
        <taxon>Pentapetalae</taxon>
        <taxon>Saxifragales</taxon>
        <taxon>Crassulaceae</taxon>
        <taxon>Kalanchoe</taxon>
    </lineage>
</organism>
<dbReference type="AlphaFoldDB" id="A0A7N0TLP8"/>
<reference evidence="2" key="1">
    <citation type="submission" date="2021-01" db="UniProtKB">
        <authorList>
            <consortium name="EnsemblPlants"/>
        </authorList>
    </citation>
    <scope>IDENTIFICATION</scope>
</reference>
<feature type="transmembrane region" description="Helical" evidence="1">
    <location>
        <begin position="55"/>
        <end position="76"/>
    </location>
</feature>
<dbReference type="Proteomes" id="UP000594263">
    <property type="component" value="Unplaced"/>
</dbReference>
<dbReference type="EnsemblPlants" id="Kaladp0039s0738.1.v1.1">
    <property type="protein sequence ID" value="Kaladp0039s0738.1.v1.1"/>
    <property type="gene ID" value="Kaladp0039s0738.v1.1"/>
</dbReference>
<feature type="transmembrane region" description="Helical" evidence="1">
    <location>
        <begin position="88"/>
        <end position="109"/>
    </location>
</feature>
<dbReference type="OMA" id="YCARCCL"/>
<evidence type="ECO:0000313" key="2">
    <source>
        <dbReference type="EnsemblPlants" id="Kaladp0039s0738.1.v1.1"/>
    </source>
</evidence>
<keyword evidence="1" id="KW-1133">Transmembrane helix</keyword>
<feature type="transmembrane region" description="Helical" evidence="1">
    <location>
        <begin position="130"/>
        <end position="163"/>
    </location>
</feature>
<feature type="transmembrane region" description="Helical" evidence="1">
    <location>
        <begin position="15"/>
        <end position="34"/>
    </location>
</feature>
<protein>
    <recommendedName>
        <fullName evidence="4">Tetraspanin-19-like</fullName>
    </recommendedName>
</protein>
<evidence type="ECO:0000256" key="1">
    <source>
        <dbReference type="SAM" id="Phobius"/>
    </source>
</evidence>
<name>A0A7N0TLP8_KALFE</name>
<accession>A0A7N0TLP8</accession>
<proteinExistence type="predicted"/>